<name>A0A7S4NM81_GUITH</name>
<dbReference type="AlphaFoldDB" id="A0A7S4NM81"/>
<proteinExistence type="predicted"/>
<feature type="compositionally biased region" description="Polar residues" evidence="2">
    <location>
        <begin position="211"/>
        <end position="223"/>
    </location>
</feature>
<keyword evidence="1" id="KW-0175">Coiled coil</keyword>
<feature type="region of interest" description="Disordered" evidence="2">
    <location>
        <begin position="323"/>
        <end position="364"/>
    </location>
</feature>
<feature type="compositionally biased region" description="Basic and acidic residues" evidence="2">
    <location>
        <begin position="36"/>
        <end position="50"/>
    </location>
</feature>
<protein>
    <submittedName>
        <fullName evidence="3">Uncharacterized protein</fullName>
    </submittedName>
</protein>
<feature type="region of interest" description="Disordered" evidence="2">
    <location>
        <begin position="272"/>
        <end position="291"/>
    </location>
</feature>
<feature type="coiled-coil region" evidence="1">
    <location>
        <begin position="542"/>
        <end position="591"/>
    </location>
</feature>
<dbReference type="Gene3D" id="1.10.150.50">
    <property type="entry name" value="Transcription Factor, Ets-1"/>
    <property type="match status" value="1"/>
</dbReference>
<dbReference type="InterPro" id="IPR013761">
    <property type="entry name" value="SAM/pointed_sf"/>
</dbReference>
<feature type="compositionally biased region" description="Polar residues" evidence="2">
    <location>
        <begin position="239"/>
        <end position="258"/>
    </location>
</feature>
<accession>A0A7S4NM81</accession>
<feature type="region of interest" description="Disordered" evidence="2">
    <location>
        <begin position="203"/>
        <end position="258"/>
    </location>
</feature>
<reference evidence="3" key="1">
    <citation type="submission" date="2021-01" db="EMBL/GenBank/DDBJ databases">
        <authorList>
            <person name="Corre E."/>
            <person name="Pelletier E."/>
            <person name="Niang G."/>
            <person name="Scheremetjew M."/>
            <person name="Finn R."/>
            <person name="Kale V."/>
            <person name="Holt S."/>
            <person name="Cochrane G."/>
            <person name="Meng A."/>
            <person name="Brown T."/>
            <person name="Cohen L."/>
        </authorList>
    </citation>
    <scope>NUCLEOTIDE SEQUENCE</scope>
    <source>
        <strain evidence="3">CCMP 2712</strain>
    </source>
</reference>
<feature type="compositionally biased region" description="Basic and acidic residues" evidence="2">
    <location>
        <begin position="334"/>
        <end position="349"/>
    </location>
</feature>
<feature type="region of interest" description="Disordered" evidence="2">
    <location>
        <begin position="1"/>
        <end position="50"/>
    </location>
</feature>
<dbReference type="EMBL" id="HBKN01018157">
    <property type="protein sequence ID" value="CAE2297783.1"/>
    <property type="molecule type" value="Transcribed_RNA"/>
</dbReference>
<organism evidence="3">
    <name type="scientific">Guillardia theta</name>
    <name type="common">Cryptophyte</name>
    <name type="synonym">Cryptomonas phi</name>
    <dbReference type="NCBI Taxonomy" id="55529"/>
    <lineage>
        <taxon>Eukaryota</taxon>
        <taxon>Cryptophyceae</taxon>
        <taxon>Pyrenomonadales</taxon>
        <taxon>Geminigeraceae</taxon>
        <taxon>Guillardia</taxon>
    </lineage>
</organism>
<gene>
    <name evidence="3" type="ORF">GTHE00462_LOCUS14316</name>
</gene>
<feature type="region of interest" description="Disordered" evidence="2">
    <location>
        <begin position="117"/>
        <end position="139"/>
    </location>
</feature>
<evidence type="ECO:0000313" key="3">
    <source>
        <dbReference type="EMBL" id="CAE2297783.1"/>
    </source>
</evidence>
<evidence type="ECO:0000256" key="1">
    <source>
        <dbReference type="SAM" id="Coils"/>
    </source>
</evidence>
<evidence type="ECO:0000256" key="2">
    <source>
        <dbReference type="SAM" id="MobiDB-lite"/>
    </source>
</evidence>
<sequence>MCFEENSEGNGEDKSPVSPAPAAGLSQSMPLQRIGSAKDDRTSEAEEEQHISMQMTEWLSTLPASMPVHRGQVLIIPQSPYRQNQTENNLMKKKQVVPNLSRLDVVELDCNDEEIHPSGAAAHSKQGNKGEEEEASYGQESLVYVSPTERRLRRECEQLNEFLQRSQTELMKVKTKRHRYLDSDRMNRSELMQTKYLFGHKRAEAKDDQPRSMQAESWSSTRGQMPYMLNSSDLERKQMSQNTTVSQKRTGSLRSSTLETPRIARTPYSDENKQRFFTPRPPSAAKSVTESPLAKSLRFDRTATASPYSLRLRFVSSPGAKTETVLSKSALSSGKEEVRTDEHRQHEAPADNSSRPLSAGARAQEVNLTREKISLENFEDYPERNINSPHSVLAMKRFGVLQEDILPRPLEYYRDLDMNSSLHSKASPRKDKLDPMFLIQLRMEFDEKSRLNLLDKLRAERLRHRQAHAILITEGSTASGAPPELKAFGAAARQNYIAEPSANTHRVHARGIASYSEDLATTLSERSRIKSRKLHQLERRRMQTAIRKQIQLKDKVDELQEKLVSKFSNRVNQIELKKRKLRENRERKEIEHYQRSSVMKAERDRLFELKKAKMIEKNDTAEILHQEAVEQVRKRLQLKAEIDNIKQEHQIKMMKMAERASLYKRQLVEEKLARAQETSIKMMKQREQIVSERLKMKQMVMEEREYVNELVESFQTTGKFKKSADGQESQVVKEVLNLDTDSLPIDFVDRNRKARLLENQKPFLDSVAKGDYRYYKFRHRVTKGRITVLLKTKKGDPDLFIGNNQCPFPTKQKNVWKKSEFGDDKIILHPFDQGFVVGYIYIGVFGFTDAEYAISLKWKSSDEKDFRKFERTTMKQAHKIAEEGEVEEEEEDKDGNKNIVDMGWQEVVELMEMLNIDESVREVVRQERVPGSQIRAMSLDELMQDLNMSKLQAKRLLMTMDEQSADASVCT</sequence>